<keyword evidence="6 15" id="KW-0812">Transmembrane</keyword>
<protein>
    <recommendedName>
        <fullName evidence="3">Store-operated calcium entry-associated regulatory factor</fullName>
    </recommendedName>
    <alternativeName>
        <fullName evidence="13">Transmembrane protein 66</fullName>
    </alternativeName>
</protein>
<evidence type="ECO:0000256" key="5">
    <source>
        <dbReference type="ARBA" id="ARBA00022568"/>
    </source>
</evidence>
<evidence type="ECO:0000256" key="6">
    <source>
        <dbReference type="ARBA" id="ARBA00022692"/>
    </source>
</evidence>
<dbReference type="PANTHER" id="PTHR15929:SF0">
    <property type="entry name" value="STORE-OPERATED CALCIUM ENTRY-ASSOCIATED REGULATORY FACTOR"/>
    <property type="match status" value="1"/>
</dbReference>
<dbReference type="InterPro" id="IPR009567">
    <property type="entry name" value="SARAF"/>
</dbReference>
<dbReference type="STRING" id="1884261.A0A5C3QD11"/>
<keyword evidence="12 15" id="KW-0472">Membrane</keyword>
<feature type="region of interest" description="Disordered" evidence="14">
    <location>
        <begin position="155"/>
        <end position="204"/>
    </location>
</feature>
<dbReference type="OrthoDB" id="20303at2759"/>
<evidence type="ECO:0000256" key="9">
    <source>
        <dbReference type="ARBA" id="ARBA00022837"/>
    </source>
</evidence>
<evidence type="ECO:0000256" key="7">
    <source>
        <dbReference type="ARBA" id="ARBA00022729"/>
    </source>
</evidence>
<proteinExistence type="inferred from homology"/>
<dbReference type="PANTHER" id="PTHR15929">
    <property type="entry name" value="STORE-OPERATED CALCIUM ENTRY-ASSOCIATED REGULATORY FACTOR"/>
    <property type="match status" value="1"/>
</dbReference>
<keyword evidence="9" id="KW-0106">Calcium</keyword>
<evidence type="ECO:0000256" key="11">
    <source>
        <dbReference type="ARBA" id="ARBA00023065"/>
    </source>
</evidence>
<keyword evidence="11" id="KW-0406">Ion transport</keyword>
<keyword evidence="5" id="KW-0109">Calcium transport</keyword>
<evidence type="ECO:0000313" key="17">
    <source>
        <dbReference type="Proteomes" id="UP000305067"/>
    </source>
</evidence>
<evidence type="ECO:0000256" key="3">
    <source>
        <dbReference type="ARBA" id="ARBA00016584"/>
    </source>
</evidence>
<keyword evidence="4" id="KW-0813">Transport</keyword>
<accession>A0A5C3QD11</accession>
<evidence type="ECO:0000256" key="2">
    <source>
        <dbReference type="ARBA" id="ARBA00006833"/>
    </source>
</evidence>
<comment type="similarity">
    <text evidence="2">Belongs to the SARAF family.</text>
</comment>
<evidence type="ECO:0000256" key="15">
    <source>
        <dbReference type="SAM" id="Phobius"/>
    </source>
</evidence>
<dbReference type="Proteomes" id="UP000305067">
    <property type="component" value="Unassembled WGS sequence"/>
</dbReference>
<dbReference type="Pfam" id="PF06682">
    <property type="entry name" value="SARAF"/>
    <property type="match status" value="1"/>
</dbReference>
<comment type="subcellular location">
    <subcellularLocation>
        <location evidence="1">Endoplasmic reticulum membrane</location>
        <topology evidence="1">Single-pass type I membrane protein</topology>
    </subcellularLocation>
</comment>
<organism evidence="16 17">
    <name type="scientific">Pterulicium gracile</name>
    <dbReference type="NCBI Taxonomy" id="1884261"/>
    <lineage>
        <taxon>Eukaryota</taxon>
        <taxon>Fungi</taxon>
        <taxon>Dikarya</taxon>
        <taxon>Basidiomycota</taxon>
        <taxon>Agaricomycotina</taxon>
        <taxon>Agaricomycetes</taxon>
        <taxon>Agaricomycetidae</taxon>
        <taxon>Agaricales</taxon>
        <taxon>Pleurotineae</taxon>
        <taxon>Pterulaceae</taxon>
        <taxon>Pterulicium</taxon>
    </lineage>
</organism>
<evidence type="ECO:0000256" key="4">
    <source>
        <dbReference type="ARBA" id="ARBA00022448"/>
    </source>
</evidence>
<feature type="compositionally biased region" description="Basic and acidic residues" evidence="14">
    <location>
        <begin position="233"/>
        <end position="245"/>
    </location>
</feature>
<reference evidence="16 17" key="1">
    <citation type="journal article" date="2019" name="Nat. Ecol. Evol.">
        <title>Megaphylogeny resolves global patterns of mushroom evolution.</title>
        <authorList>
            <person name="Varga T."/>
            <person name="Krizsan K."/>
            <person name="Foldi C."/>
            <person name="Dima B."/>
            <person name="Sanchez-Garcia M."/>
            <person name="Sanchez-Ramirez S."/>
            <person name="Szollosi G.J."/>
            <person name="Szarkandi J.G."/>
            <person name="Papp V."/>
            <person name="Albert L."/>
            <person name="Andreopoulos W."/>
            <person name="Angelini C."/>
            <person name="Antonin V."/>
            <person name="Barry K.W."/>
            <person name="Bougher N.L."/>
            <person name="Buchanan P."/>
            <person name="Buyck B."/>
            <person name="Bense V."/>
            <person name="Catcheside P."/>
            <person name="Chovatia M."/>
            <person name="Cooper J."/>
            <person name="Damon W."/>
            <person name="Desjardin D."/>
            <person name="Finy P."/>
            <person name="Geml J."/>
            <person name="Haridas S."/>
            <person name="Hughes K."/>
            <person name="Justo A."/>
            <person name="Karasinski D."/>
            <person name="Kautmanova I."/>
            <person name="Kiss B."/>
            <person name="Kocsube S."/>
            <person name="Kotiranta H."/>
            <person name="LaButti K.M."/>
            <person name="Lechner B.E."/>
            <person name="Liimatainen K."/>
            <person name="Lipzen A."/>
            <person name="Lukacs Z."/>
            <person name="Mihaltcheva S."/>
            <person name="Morgado L.N."/>
            <person name="Niskanen T."/>
            <person name="Noordeloos M.E."/>
            <person name="Ohm R.A."/>
            <person name="Ortiz-Santana B."/>
            <person name="Ovrebo C."/>
            <person name="Racz N."/>
            <person name="Riley R."/>
            <person name="Savchenko A."/>
            <person name="Shiryaev A."/>
            <person name="Soop K."/>
            <person name="Spirin V."/>
            <person name="Szebenyi C."/>
            <person name="Tomsovsky M."/>
            <person name="Tulloss R.E."/>
            <person name="Uehling J."/>
            <person name="Grigoriev I.V."/>
            <person name="Vagvolgyi C."/>
            <person name="Papp T."/>
            <person name="Martin F.M."/>
            <person name="Miettinen O."/>
            <person name="Hibbett D.S."/>
            <person name="Nagy L.G."/>
        </authorList>
    </citation>
    <scope>NUCLEOTIDE SEQUENCE [LARGE SCALE GENOMIC DNA]</scope>
    <source>
        <strain evidence="16 17">CBS 309.79</strain>
    </source>
</reference>
<evidence type="ECO:0000256" key="8">
    <source>
        <dbReference type="ARBA" id="ARBA00022824"/>
    </source>
</evidence>
<keyword evidence="17" id="KW-1185">Reference proteome</keyword>
<dbReference type="AlphaFoldDB" id="A0A5C3QD11"/>
<evidence type="ECO:0000256" key="14">
    <source>
        <dbReference type="SAM" id="MobiDB-lite"/>
    </source>
</evidence>
<keyword evidence="7" id="KW-0732">Signal</keyword>
<evidence type="ECO:0000313" key="16">
    <source>
        <dbReference type="EMBL" id="TFK99436.1"/>
    </source>
</evidence>
<dbReference type="GO" id="GO:0006816">
    <property type="term" value="P:calcium ion transport"/>
    <property type="evidence" value="ECO:0007669"/>
    <property type="project" value="UniProtKB-KW"/>
</dbReference>
<feature type="compositionally biased region" description="Basic and acidic residues" evidence="14">
    <location>
        <begin position="265"/>
        <end position="274"/>
    </location>
</feature>
<keyword evidence="8" id="KW-0256">Endoplasmic reticulum</keyword>
<evidence type="ECO:0000256" key="1">
    <source>
        <dbReference type="ARBA" id="ARBA00004115"/>
    </source>
</evidence>
<feature type="transmembrane region" description="Helical" evidence="15">
    <location>
        <begin position="130"/>
        <end position="148"/>
    </location>
</feature>
<evidence type="ECO:0000256" key="10">
    <source>
        <dbReference type="ARBA" id="ARBA00022989"/>
    </source>
</evidence>
<evidence type="ECO:0000256" key="13">
    <source>
        <dbReference type="ARBA" id="ARBA00031116"/>
    </source>
</evidence>
<feature type="compositionally biased region" description="Gly residues" evidence="14">
    <location>
        <begin position="162"/>
        <end position="179"/>
    </location>
</feature>
<dbReference type="GO" id="GO:2001256">
    <property type="term" value="P:regulation of store-operated calcium entry"/>
    <property type="evidence" value="ECO:0007669"/>
    <property type="project" value="InterPro"/>
</dbReference>
<gene>
    <name evidence="16" type="ORF">BDV98DRAFT_510400</name>
</gene>
<keyword evidence="10 15" id="KW-1133">Transmembrane helix</keyword>
<dbReference type="GO" id="GO:0005789">
    <property type="term" value="C:endoplasmic reticulum membrane"/>
    <property type="evidence" value="ECO:0007669"/>
    <property type="project" value="UniProtKB-SubCell"/>
</dbReference>
<feature type="region of interest" description="Disordered" evidence="14">
    <location>
        <begin position="233"/>
        <end position="296"/>
    </location>
</feature>
<dbReference type="EMBL" id="ML178833">
    <property type="protein sequence ID" value="TFK99436.1"/>
    <property type="molecule type" value="Genomic_DNA"/>
</dbReference>
<evidence type="ECO:0000256" key="12">
    <source>
        <dbReference type="ARBA" id="ARBA00023136"/>
    </source>
</evidence>
<name>A0A5C3QD11_9AGAR</name>
<sequence length="296" mass="32632">MGTRTKLDTVRTLTFYKHTQTESRRGHYLPQLNCIGKPCGMYTPEVVRCMNAGGHGTEVEWKCEADLPEALRFGRVEVSCEGWNGPRDAFIMKESCSLDYRLVEVPAELRGNNDPHFRRRCTSPLNHPPTLFSIVWIAVLAFIVYSFYQSCRRNARRDGTGNDPGTGGRPGFFPGGGNHGTDQPPPPYSKSANAPGGGPIGWQPGFWTGAMTGVGANMLNNYWQQNRNEAPRRRAAYDWERDQSQRRPAGSAWTSVGNSGMYGSRWDDEDRGEGSSRSGGLGSMRSSTGLGGSSVR</sequence>